<dbReference type="EMBL" id="BX548175">
    <property type="protein sequence ID" value="CAX31852.1"/>
    <property type="molecule type" value="Genomic_DNA"/>
</dbReference>
<dbReference type="AlphaFoldDB" id="B9ERH7"/>
<name>B9ERH7_PROMM</name>
<evidence type="ECO:0000313" key="1">
    <source>
        <dbReference type="EMBL" id="CAX31852.1"/>
    </source>
</evidence>
<gene>
    <name evidence="1" type="ordered locus">PMT_2333</name>
</gene>
<accession>B9ERH7</accession>
<keyword evidence="2" id="KW-1185">Reference proteome</keyword>
<protein>
    <submittedName>
        <fullName evidence="1">Uncharacterized protein</fullName>
    </submittedName>
</protein>
<reference evidence="1 2" key="1">
    <citation type="journal article" date="2003" name="Nature">
        <title>Genome divergence in two Prochlorococcus ecotypes reflects oceanic niche differentiation.</title>
        <authorList>
            <person name="Rocap G."/>
            <person name="Larimer F.W."/>
            <person name="Lamerdin J.E."/>
            <person name="Malfatti S."/>
            <person name="Chain P."/>
            <person name="Ahlgren N.A."/>
            <person name="Arellano A."/>
            <person name="Coleman M."/>
            <person name="Hauser L."/>
            <person name="Hess W.R."/>
            <person name="Johnson Z.I."/>
            <person name="Land M.L."/>
            <person name="Lindell D."/>
            <person name="Post A.F."/>
            <person name="Regala W."/>
            <person name="Shah M."/>
            <person name="Shaw S.L."/>
            <person name="Steglich C."/>
            <person name="Sullivan M.B."/>
            <person name="Ting C.S."/>
            <person name="Tolonen A."/>
            <person name="Webb E.A."/>
            <person name="Zinser E.R."/>
            <person name="Chisholm S.W."/>
        </authorList>
    </citation>
    <scope>NUCLEOTIDE SEQUENCE [LARGE SCALE GENOMIC DNA]</scope>
    <source>
        <strain evidence="2">MIT 9313</strain>
    </source>
</reference>
<dbReference type="HOGENOM" id="CLU_3220611_0_0_3"/>
<dbReference type="eggNOG" id="ENOG5032IHP">
    <property type="taxonomic scope" value="Bacteria"/>
</dbReference>
<evidence type="ECO:0000313" key="2">
    <source>
        <dbReference type="Proteomes" id="UP000001423"/>
    </source>
</evidence>
<proteinExistence type="predicted"/>
<sequence>MFSNTLLNLAEVLLARLLLDVLLIDHPWAQQLLQALFTPLDGIF</sequence>
<dbReference type="Proteomes" id="UP000001423">
    <property type="component" value="Chromosome"/>
</dbReference>
<dbReference type="KEGG" id="pmt:PMT_2333"/>
<dbReference type="RefSeq" id="WP_268869575.1">
    <property type="nucleotide sequence ID" value="NC_005071.1"/>
</dbReference>
<organism evidence="1 2">
    <name type="scientific">Prochlorococcus marinus (strain MIT 9313)</name>
    <dbReference type="NCBI Taxonomy" id="74547"/>
    <lineage>
        <taxon>Bacteria</taxon>
        <taxon>Bacillati</taxon>
        <taxon>Cyanobacteriota</taxon>
        <taxon>Cyanophyceae</taxon>
        <taxon>Synechococcales</taxon>
        <taxon>Prochlorococcaceae</taxon>
        <taxon>Prochlorococcus</taxon>
    </lineage>
</organism>